<evidence type="ECO:0000313" key="1">
    <source>
        <dbReference type="EMBL" id="AZG74699.1"/>
    </source>
</evidence>
<dbReference type="OrthoDB" id="9944330at2"/>
<sequence>MTLINKLRKGRAIEYVHNDDDIDISTSNEKLALFCTQHQLAYQDALARFGGNESLYYNAMKLFTQDLSLYIKQTMTPTLIPAEISLMLHTLKSSAATFGFTDLALYAKYHDTKLTHYTPVEFNQFIETLLDKLMTNQLLTTTFSEMIETNLQVTHEQDLIPTLAVNDEFMMLYATLMEEVSHYNMNAMKTFMKVAKTLKIIAPQHIELLTKSITELKFKQAEHILAEMHPFLMKTQRECK</sequence>
<dbReference type="Gene3D" id="1.20.120.160">
    <property type="entry name" value="HPT domain"/>
    <property type="match status" value="1"/>
</dbReference>
<keyword evidence="2" id="KW-1185">Reference proteome</keyword>
<evidence type="ECO:0000313" key="2">
    <source>
        <dbReference type="Proteomes" id="UP000278035"/>
    </source>
</evidence>
<dbReference type="KEGG" id="slj:EGC82_19245"/>
<dbReference type="AlphaFoldDB" id="A0A3G8LYD4"/>
<reference evidence="2" key="1">
    <citation type="submission" date="2018-11" db="EMBL/GenBank/DDBJ databases">
        <title>Shewanella sp. M2.</title>
        <authorList>
            <person name="Hwang Y.J."/>
            <person name="Hwang C.Y."/>
        </authorList>
    </citation>
    <scope>NUCLEOTIDE SEQUENCE [LARGE SCALE GENOMIC DNA]</scope>
    <source>
        <strain evidence="2">LMG 19866</strain>
    </source>
</reference>
<dbReference type="SUPFAM" id="SSF47226">
    <property type="entry name" value="Histidine-containing phosphotransfer domain, HPT domain"/>
    <property type="match status" value="1"/>
</dbReference>
<gene>
    <name evidence="1" type="ORF">EGC82_19245</name>
</gene>
<organism evidence="1 2">
    <name type="scientific">Shewanella livingstonensis</name>
    <dbReference type="NCBI Taxonomy" id="150120"/>
    <lineage>
        <taxon>Bacteria</taxon>
        <taxon>Pseudomonadati</taxon>
        <taxon>Pseudomonadota</taxon>
        <taxon>Gammaproteobacteria</taxon>
        <taxon>Alteromonadales</taxon>
        <taxon>Shewanellaceae</taxon>
        <taxon>Shewanella</taxon>
    </lineage>
</organism>
<name>A0A3G8LYD4_9GAMM</name>
<protein>
    <recommendedName>
        <fullName evidence="3">Hpt domain-containing protein</fullName>
    </recommendedName>
</protein>
<dbReference type="RefSeq" id="WP_124732183.1">
    <property type="nucleotide sequence ID" value="NZ_CBCSKC010000025.1"/>
</dbReference>
<accession>A0A3G8LYD4</accession>
<dbReference type="InterPro" id="IPR036641">
    <property type="entry name" value="HPT_dom_sf"/>
</dbReference>
<dbReference type="Proteomes" id="UP000278035">
    <property type="component" value="Chromosome"/>
</dbReference>
<dbReference type="EMBL" id="CP034015">
    <property type="protein sequence ID" value="AZG74699.1"/>
    <property type="molecule type" value="Genomic_DNA"/>
</dbReference>
<dbReference type="GO" id="GO:0000160">
    <property type="term" value="P:phosphorelay signal transduction system"/>
    <property type="evidence" value="ECO:0007669"/>
    <property type="project" value="InterPro"/>
</dbReference>
<proteinExistence type="predicted"/>
<evidence type="ECO:0008006" key="3">
    <source>
        <dbReference type="Google" id="ProtNLM"/>
    </source>
</evidence>